<dbReference type="InterPro" id="IPR050090">
    <property type="entry name" value="Tyrosine_recombinase_XerCD"/>
</dbReference>
<dbReference type="PROSITE" id="PS51898">
    <property type="entry name" value="TYR_RECOMBINASE"/>
    <property type="match status" value="1"/>
</dbReference>
<evidence type="ECO:0000256" key="1">
    <source>
        <dbReference type="ARBA" id="ARBA00008857"/>
    </source>
</evidence>
<comment type="similarity">
    <text evidence="1">Belongs to the 'phage' integrase family.</text>
</comment>
<dbReference type="GO" id="GO:0006310">
    <property type="term" value="P:DNA recombination"/>
    <property type="evidence" value="ECO:0007669"/>
    <property type="project" value="UniProtKB-KW"/>
</dbReference>
<dbReference type="SUPFAM" id="SSF56349">
    <property type="entry name" value="DNA breaking-rejoining enzymes"/>
    <property type="match status" value="1"/>
</dbReference>
<proteinExistence type="inferred from homology"/>
<feature type="domain" description="Tyr recombinase" evidence="4">
    <location>
        <begin position="187"/>
        <end position="351"/>
    </location>
</feature>
<dbReference type="InterPro" id="IPR013762">
    <property type="entry name" value="Integrase-like_cat_sf"/>
</dbReference>
<protein>
    <submittedName>
        <fullName evidence="5">Site-specific recombinase XerD</fullName>
    </submittedName>
</protein>
<accession>A0A1M5CE62</accession>
<dbReference type="GO" id="GO:0003677">
    <property type="term" value="F:DNA binding"/>
    <property type="evidence" value="ECO:0007669"/>
    <property type="project" value="UniProtKB-KW"/>
</dbReference>
<dbReference type="InterPro" id="IPR011010">
    <property type="entry name" value="DNA_brk_join_enz"/>
</dbReference>
<keyword evidence="3" id="KW-0233">DNA recombination</keyword>
<dbReference type="EMBL" id="FQUO01000009">
    <property type="protein sequence ID" value="SHF52980.1"/>
    <property type="molecule type" value="Genomic_DNA"/>
</dbReference>
<reference evidence="5 6" key="1">
    <citation type="submission" date="2016-11" db="EMBL/GenBank/DDBJ databases">
        <authorList>
            <person name="Jaros S."/>
            <person name="Januszkiewicz K."/>
            <person name="Wedrychowicz H."/>
        </authorList>
    </citation>
    <scope>NUCLEOTIDE SEQUENCE [LARGE SCALE GENOMIC DNA]</scope>
    <source>
        <strain evidence="5 6">DSM 26897</strain>
    </source>
</reference>
<organism evidence="5 6">
    <name type="scientific">Cnuella takakiae</name>
    <dbReference type="NCBI Taxonomy" id="1302690"/>
    <lineage>
        <taxon>Bacteria</taxon>
        <taxon>Pseudomonadati</taxon>
        <taxon>Bacteroidota</taxon>
        <taxon>Chitinophagia</taxon>
        <taxon>Chitinophagales</taxon>
        <taxon>Chitinophagaceae</taxon>
        <taxon>Cnuella</taxon>
    </lineage>
</organism>
<evidence type="ECO:0000313" key="6">
    <source>
        <dbReference type="Proteomes" id="UP000184368"/>
    </source>
</evidence>
<gene>
    <name evidence="5" type="ORF">SAMN05444008_10930</name>
</gene>
<dbReference type="PANTHER" id="PTHR30349">
    <property type="entry name" value="PHAGE INTEGRASE-RELATED"/>
    <property type="match status" value="1"/>
</dbReference>
<evidence type="ECO:0000313" key="5">
    <source>
        <dbReference type="EMBL" id="SHF52980.1"/>
    </source>
</evidence>
<evidence type="ECO:0000256" key="2">
    <source>
        <dbReference type="ARBA" id="ARBA00023125"/>
    </source>
</evidence>
<evidence type="ECO:0000256" key="3">
    <source>
        <dbReference type="ARBA" id="ARBA00023172"/>
    </source>
</evidence>
<dbReference type="InterPro" id="IPR002104">
    <property type="entry name" value="Integrase_catalytic"/>
</dbReference>
<sequence length="355" mass="41382">MVIKCILKGRLDSKDRLTVTIRVTNGNVRKFKSTRIKVRADQFTNGKVVNHPQARHLNKILSKKLGEVKRLQDIPVDEDTLTSFYKYAWHCISLWSIKGTKKETTINQYLSKLRVLESWYPELDIEDIDKQWCENLHIKLITEKLNNNTIWNYFKTISLILNKAIDDDIIKRNEVKHYKEKPAYKDPNRAYLTKKQIIALEQYAAIASPNRRIATLWFLIGCYTGLRHSDMISFDKNKNIIDDRLVKELVKTRNMVSLPIRGKIKQLFEAVQWQPLRVQNRPYNLLLKKIAQDCGIEQNITCHTSRHSAGMMLAEAGVSIELTAAILGHTDTKHTRVYYHLTNKRVDEEIGRIID</sequence>
<dbReference type="Pfam" id="PF13102">
    <property type="entry name" value="Phage_int_SAM_5"/>
    <property type="match status" value="1"/>
</dbReference>
<dbReference type="AlphaFoldDB" id="A0A1M5CE62"/>
<dbReference type="PANTHER" id="PTHR30349:SF64">
    <property type="entry name" value="PROPHAGE INTEGRASE INTD-RELATED"/>
    <property type="match status" value="1"/>
</dbReference>
<dbReference type="Gene3D" id="1.10.443.10">
    <property type="entry name" value="Intergrase catalytic core"/>
    <property type="match status" value="1"/>
</dbReference>
<dbReference type="Pfam" id="PF00589">
    <property type="entry name" value="Phage_integrase"/>
    <property type="match status" value="1"/>
</dbReference>
<keyword evidence="6" id="KW-1185">Reference proteome</keyword>
<dbReference type="STRING" id="1302690.BUE76_07635"/>
<dbReference type="InterPro" id="IPR025269">
    <property type="entry name" value="SAM-like_dom"/>
</dbReference>
<name>A0A1M5CE62_9BACT</name>
<dbReference type="RefSeq" id="WP_073043687.1">
    <property type="nucleotide sequence ID" value="NZ_FQUO01000009.1"/>
</dbReference>
<dbReference type="Gene3D" id="1.10.150.130">
    <property type="match status" value="1"/>
</dbReference>
<dbReference type="Proteomes" id="UP000184368">
    <property type="component" value="Unassembled WGS sequence"/>
</dbReference>
<dbReference type="GO" id="GO:0015074">
    <property type="term" value="P:DNA integration"/>
    <property type="evidence" value="ECO:0007669"/>
    <property type="project" value="InterPro"/>
</dbReference>
<dbReference type="InterPro" id="IPR010998">
    <property type="entry name" value="Integrase_recombinase_N"/>
</dbReference>
<evidence type="ECO:0000259" key="4">
    <source>
        <dbReference type="PROSITE" id="PS51898"/>
    </source>
</evidence>
<keyword evidence="2" id="KW-0238">DNA-binding</keyword>